<accession>A0A223KYD6</accession>
<feature type="compositionally biased region" description="Basic and acidic residues" evidence="1">
    <location>
        <begin position="227"/>
        <end position="237"/>
    </location>
</feature>
<sequence>MLESKRRAIIFFTLSFLLAIAAGFLFLQKVSAINSELGGMTEIYIAAEDIPSRSVIQPQQLTTTEIPNRFVNESHITSLQDIANRVSVVPLSSGDIITKNMMKPFSSLREENNRLVTIVQSERIRFDERLEALDRIDIIVSHKFDGNNKTTIFMKDVLVAAELTSDGEFVGVAVEVQVEDAPELIHMQNYADSIRVLKANVGKGEVEEQSEKEIVIESPPEEEEIEEKEKEEDKAEEKEEDKESNEEDSSVDKEENS</sequence>
<protein>
    <submittedName>
        <fullName evidence="3">Flp pilus assembly protein CpaB</fullName>
    </submittedName>
</protein>
<organism evidence="3 4">
    <name type="scientific">Sutcliffiella cohnii</name>
    <dbReference type="NCBI Taxonomy" id="33932"/>
    <lineage>
        <taxon>Bacteria</taxon>
        <taxon>Bacillati</taxon>
        <taxon>Bacillota</taxon>
        <taxon>Bacilli</taxon>
        <taxon>Bacillales</taxon>
        <taxon>Bacillaceae</taxon>
        <taxon>Sutcliffiella</taxon>
    </lineage>
</organism>
<dbReference type="CDD" id="cd11614">
    <property type="entry name" value="SAF_CpaB_FlgA_like"/>
    <property type="match status" value="1"/>
</dbReference>
<feature type="domain" description="SAF" evidence="2">
    <location>
        <begin position="43"/>
        <end position="101"/>
    </location>
</feature>
<feature type="compositionally biased region" description="Basic and acidic residues" evidence="1">
    <location>
        <begin position="205"/>
        <end position="215"/>
    </location>
</feature>
<dbReference type="EMBL" id="CP018866">
    <property type="protein sequence ID" value="AST94474.1"/>
    <property type="molecule type" value="Genomic_DNA"/>
</dbReference>
<dbReference type="InterPro" id="IPR013974">
    <property type="entry name" value="SAF"/>
</dbReference>
<evidence type="ECO:0000313" key="3">
    <source>
        <dbReference type="EMBL" id="AST94474.1"/>
    </source>
</evidence>
<dbReference type="Gene3D" id="3.90.1210.10">
    <property type="entry name" value="Antifreeze-like/N-acetylneuraminic acid synthase C-terminal domain"/>
    <property type="match status" value="1"/>
</dbReference>
<dbReference type="AlphaFoldDB" id="A0A223KYD6"/>
<evidence type="ECO:0000313" key="4">
    <source>
        <dbReference type="Proteomes" id="UP000215224"/>
    </source>
</evidence>
<reference evidence="3 4" key="1">
    <citation type="submission" date="2016-12" db="EMBL/GenBank/DDBJ databases">
        <title>The whole genome sequencing and assembly of Bacillus cohnii DSM 6307T strain.</title>
        <authorList>
            <person name="Lee Y.-J."/>
            <person name="Yi H."/>
            <person name="Bahn Y.-S."/>
            <person name="Kim J.F."/>
            <person name="Lee D.-W."/>
        </authorList>
    </citation>
    <scope>NUCLEOTIDE SEQUENCE [LARGE SCALE GENOMIC DNA]</scope>
    <source>
        <strain evidence="3 4">DSM 6307</strain>
    </source>
</reference>
<dbReference type="RefSeq" id="WP_084380409.1">
    <property type="nucleotide sequence ID" value="NZ_JARMVI010000014.1"/>
</dbReference>
<keyword evidence="4" id="KW-1185">Reference proteome</keyword>
<dbReference type="KEGG" id="bcoh:BC6307_24455"/>
<gene>
    <name evidence="3" type="ORF">BC6307_24455</name>
</gene>
<feature type="compositionally biased region" description="Acidic residues" evidence="1">
    <location>
        <begin position="238"/>
        <end position="249"/>
    </location>
</feature>
<name>A0A223KYD6_9BACI</name>
<feature type="region of interest" description="Disordered" evidence="1">
    <location>
        <begin position="205"/>
        <end position="257"/>
    </location>
</feature>
<proteinExistence type="predicted"/>
<evidence type="ECO:0000256" key="1">
    <source>
        <dbReference type="SAM" id="MobiDB-lite"/>
    </source>
</evidence>
<dbReference type="Pfam" id="PF08666">
    <property type="entry name" value="SAF"/>
    <property type="match status" value="1"/>
</dbReference>
<evidence type="ECO:0000259" key="2">
    <source>
        <dbReference type="Pfam" id="PF08666"/>
    </source>
</evidence>
<dbReference type="Proteomes" id="UP000215224">
    <property type="component" value="Chromosome"/>
</dbReference>
<dbReference type="STRING" id="1314751.GCA_001591425_02120"/>